<dbReference type="EMBL" id="JAEOAH010000004">
    <property type="protein sequence ID" value="MBK3494084.1"/>
    <property type="molecule type" value="Genomic_DNA"/>
</dbReference>
<evidence type="ECO:0000313" key="2">
    <source>
        <dbReference type="Proteomes" id="UP000618943"/>
    </source>
</evidence>
<protein>
    <submittedName>
        <fullName evidence="1">Uncharacterized protein</fullName>
    </submittedName>
</protein>
<proteinExistence type="predicted"/>
<name>A0ABS1H451_9BACL</name>
<evidence type="ECO:0000313" key="1">
    <source>
        <dbReference type="EMBL" id="MBK3494084.1"/>
    </source>
</evidence>
<organism evidence="1 2">
    <name type="scientific">Viridibacillus soli</name>
    <dbReference type="NCBI Taxonomy" id="2798301"/>
    <lineage>
        <taxon>Bacteria</taxon>
        <taxon>Bacillati</taxon>
        <taxon>Bacillota</taxon>
        <taxon>Bacilli</taxon>
        <taxon>Bacillales</taxon>
        <taxon>Caryophanaceae</taxon>
        <taxon>Viridibacillus</taxon>
    </lineage>
</organism>
<sequence>MSKDAHGYFHFITSHYYHGGEQAGPYISSIANFPSEQEAIIGARRQIFSVYDPADINVVWIENESF</sequence>
<dbReference type="RefSeq" id="WP_200748073.1">
    <property type="nucleotide sequence ID" value="NZ_JAEOAH010000004.1"/>
</dbReference>
<keyword evidence="2" id="KW-1185">Reference proteome</keyword>
<reference evidence="1 2" key="1">
    <citation type="submission" date="2020-12" db="EMBL/GenBank/DDBJ databases">
        <title>YIM B01967 draft genome.</title>
        <authorList>
            <person name="Yan X."/>
        </authorList>
    </citation>
    <scope>NUCLEOTIDE SEQUENCE [LARGE SCALE GENOMIC DNA]</scope>
    <source>
        <strain evidence="1 2">YIM B01967</strain>
    </source>
</reference>
<dbReference type="Proteomes" id="UP000618943">
    <property type="component" value="Unassembled WGS sequence"/>
</dbReference>
<comment type="caution">
    <text evidence="1">The sequence shown here is derived from an EMBL/GenBank/DDBJ whole genome shotgun (WGS) entry which is preliminary data.</text>
</comment>
<accession>A0ABS1H451</accession>
<gene>
    <name evidence="1" type="ORF">JFL43_04270</name>
</gene>